<dbReference type="EMBL" id="JAHOEL010000048">
    <property type="protein sequence ID" value="MBV3393140.1"/>
    <property type="molecule type" value="Genomic_DNA"/>
</dbReference>
<dbReference type="EMBL" id="JAHOEF010000051">
    <property type="protein sequence ID" value="MBV3383149.1"/>
    <property type="molecule type" value="Genomic_DNA"/>
</dbReference>
<dbReference type="Proteomes" id="UP001196408">
    <property type="component" value="Unassembled WGS sequence"/>
</dbReference>
<dbReference type="RefSeq" id="WP_217747915.1">
    <property type="nucleotide sequence ID" value="NZ_JAHOEB010000045.1"/>
</dbReference>
<evidence type="ECO:0000313" key="2">
    <source>
        <dbReference type="EMBL" id="MBV3383149.1"/>
    </source>
</evidence>
<comment type="caution">
    <text evidence="2">The sequence shown here is derived from an EMBL/GenBank/DDBJ whole genome shotgun (WGS) entry which is preliminary data.</text>
</comment>
<sequence length="372" mass="43767">MMSFLYFCCIEALLTYLLRTNKTAIFTVSLLINCLLSVFTSHPLLQDLLLIESLCFLFYYYSDRLLSEIIFYLSFLTVIKNLVVLLPISPIVSLNIYILIISTFAIIQKLYPIDNKNLYWGLLMAISLSTLCIYHILYNDFLNILGINCNLIILITLLITIIISYYLFLRYTKLNHEQQLLNQAIDHFKNDQQNYAFIEKKNNELYKLRHDLKYDYLQMKEYVKRKEFENVNEMIDKRIDSLNDHNMLIISGNKLFDSFINMKLEQLKLNNIKPAIIVSIQDISFIEDEHLNILINYLFDIAIDCMENNKLEVKIMEDQCAFEITLYMNDAKERINQMKYDTLVLILHKYHGSLQVQHAGASLYISTLIPVS</sequence>
<accession>A0AAW4MUI5</accession>
<keyword evidence="1" id="KW-1133">Transmembrane helix</keyword>
<evidence type="ECO:0000313" key="5">
    <source>
        <dbReference type="Proteomes" id="UP001197492"/>
    </source>
</evidence>
<feature type="transmembrane region" description="Helical" evidence="1">
    <location>
        <begin position="144"/>
        <end position="168"/>
    </location>
</feature>
<feature type="transmembrane region" description="Helical" evidence="1">
    <location>
        <begin position="94"/>
        <end position="111"/>
    </location>
</feature>
<proteinExistence type="predicted"/>
<dbReference type="AlphaFoldDB" id="A0AAW4MUI5"/>
<keyword evidence="1" id="KW-0812">Transmembrane</keyword>
<name>A0AAW4MUI5_9FIRM</name>
<keyword evidence="1" id="KW-0472">Membrane</keyword>
<feature type="transmembrane region" description="Helical" evidence="1">
    <location>
        <begin position="118"/>
        <end position="138"/>
    </location>
</feature>
<gene>
    <name evidence="2" type="ORF">KSV97_07950</name>
    <name evidence="3" type="ORF">KSW06_07720</name>
</gene>
<evidence type="ECO:0000313" key="4">
    <source>
        <dbReference type="Proteomes" id="UP001196408"/>
    </source>
</evidence>
<reference evidence="2 5" key="1">
    <citation type="submission" date="2021-06" db="EMBL/GenBank/DDBJ databases">
        <title>Collection of gut derived symbiotic bacterial strains cultured from healthy donors.</title>
        <authorList>
            <person name="Lin H."/>
            <person name="Littmann E."/>
            <person name="Pamer E.G."/>
        </authorList>
    </citation>
    <scope>NUCLEOTIDE SEQUENCE</scope>
    <source>
        <strain evidence="3 5">MSK.21.70</strain>
        <strain evidence="2">MSK.21.82</strain>
    </source>
</reference>
<protein>
    <recommendedName>
        <fullName evidence="6">Sensor histidine kinase NatK C-terminal domain-containing protein</fullName>
    </recommendedName>
</protein>
<evidence type="ECO:0000313" key="3">
    <source>
        <dbReference type="EMBL" id="MBV3393140.1"/>
    </source>
</evidence>
<evidence type="ECO:0000256" key="1">
    <source>
        <dbReference type="SAM" id="Phobius"/>
    </source>
</evidence>
<dbReference type="Proteomes" id="UP001197492">
    <property type="component" value="Unassembled WGS sequence"/>
</dbReference>
<evidence type="ECO:0008006" key="6">
    <source>
        <dbReference type="Google" id="ProtNLM"/>
    </source>
</evidence>
<keyword evidence="5" id="KW-1185">Reference proteome</keyword>
<organism evidence="2 4">
    <name type="scientific">Catenibacterium mitsuokai</name>
    <dbReference type="NCBI Taxonomy" id="100886"/>
    <lineage>
        <taxon>Bacteria</taxon>
        <taxon>Bacillati</taxon>
        <taxon>Bacillota</taxon>
        <taxon>Erysipelotrichia</taxon>
        <taxon>Erysipelotrichales</taxon>
        <taxon>Coprobacillaceae</taxon>
        <taxon>Catenibacterium</taxon>
    </lineage>
</organism>